<dbReference type="Proteomes" id="UP000675781">
    <property type="component" value="Unassembled WGS sequence"/>
</dbReference>
<dbReference type="GO" id="GO:0042398">
    <property type="term" value="P:modified amino acid biosynthetic process"/>
    <property type="evidence" value="ECO:0007669"/>
    <property type="project" value="InterPro"/>
</dbReference>
<sequence length="375" mass="40321">MTTRTFTQDPLTFGVEEEFLLADRDSRFTAARADEVIADVGRVLGERVTAEFCTSQLETRSEACHTAAELYRDLAHARRTAVDAAGRASSLLVASPCAVLTHRPAPIRTAGRYRRIADRLGPLLSTTTCEINGCHIHVGTFGRAEALLLSSRLRAWLPVVQALAANSPFAEGCDRNCASCRGLEYGRWPTVGPAPVLDEGGYARCAEELVASGTVIDRKMIYWYARPSEHLPTLEFRVADANADLRTVVLLAVLLRALAAVSLAEGDPGRDGEQIDDAVLRENHRRAARYGLAGMLFDAGTGSEQPVSGLVAALLARARPALEAAGDLEFAERTVHRILSRGNGAYRQCAVYADTQSLPAVVDHLAGETAAGLGR</sequence>
<evidence type="ECO:0000313" key="6">
    <source>
        <dbReference type="EMBL" id="MBR7836368.1"/>
    </source>
</evidence>
<dbReference type="PANTHER" id="PTHR36510:SF1">
    <property type="entry name" value="GLUTAMATE--CYSTEINE LIGASE 2-RELATED"/>
    <property type="match status" value="1"/>
</dbReference>
<keyword evidence="7" id="KW-1185">Reference proteome</keyword>
<dbReference type="GO" id="GO:0004357">
    <property type="term" value="F:glutamate-cysteine ligase activity"/>
    <property type="evidence" value="ECO:0007669"/>
    <property type="project" value="UniProtKB-EC"/>
</dbReference>
<proteinExistence type="inferred from homology"/>
<name>A0A941ITT2_9ACTN</name>
<reference evidence="6" key="1">
    <citation type="submission" date="2021-04" db="EMBL/GenBank/DDBJ databases">
        <title>Genome based classification of Actinospica acidithermotolerans sp. nov., an actinobacterium isolated from an Indonesian hot spring.</title>
        <authorList>
            <person name="Kusuma A.B."/>
            <person name="Putra K.E."/>
            <person name="Nafisah S."/>
            <person name="Loh J."/>
            <person name="Nouioui I."/>
            <person name="Goodfellow M."/>
        </authorList>
    </citation>
    <scope>NUCLEOTIDE SEQUENCE</scope>
    <source>
        <strain evidence="6">CSCA 57</strain>
    </source>
</reference>
<dbReference type="InterPro" id="IPR006336">
    <property type="entry name" value="GCS2"/>
</dbReference>
<comment type="catalytic activity">
    <reaction evidence="4 5">
        <text>L-cysteine + L-glutamate + ATP = gamma-L-glutamyl-L-cysteine + ADP + phosphate + H(+)</text>
        <dbReference type="Rhea" id="RHEA:13285"/>
        <dbReference type="ChEBI" id="CHEBI:15378"/>
        <dbReference type="ChEBI" id="CHEBI:29985"/>
        <dbReference type="ChEBI" id="CHEBI:30616"/>
        <dbReference type="ChEBI" id="CHEBI:35235"/>
        <dbReference type="ChEBI" id="CHEBI:43474"/>
        <dbReference type="ChEBI" id="CHEBI:58173"/>
        <dbReference type="ChEBI" id="CHEBI:456216"/>
        <dbReference type="EC" id="6.3.2.2"/>
    </reaction>
</comment>
<evidence type="ECO:0000256" key="5">
    <source>
        <dbReference type="HAMAP-Rule" id="MF_01609"/>
    </source>
</evidence>
<protein>
    <recommendedName>
        <fullName evidence="5">Putative glutamate--cysteine ligase 2</fullName>
        <ecNumber evidence="5">6.3.2.2</ecNumber>
    </recommendedName>
    <alternativeName>
        <fullName evidence="5">Gamma-glutamylcysteine synthetase 2</fullName>
        <shortName evidence="5">GCS 2</shortName>
        <shortName evidence="5">Gamma-GCS 2</shortName>
    </alternativeName>
</protein>
<dbReference type="GO" id="GO:0005524">
    <property type="term" value="F:ATP binding"/>
    <property type="evidence" value="ECO:0007669"/>
    <property type="project" value="UniProtKB-KW"/>
</dbReference>
<dbReference type="Gene3D" id="3.30.590.20">
    <property type="match status" value="1"/>
</dbReference>
<dbReference type="EC" id="6.3.2.2" evidence="5"/>
<evidence type="ECO:0000256" key="1">
    <source>
        <dbReference type="ARBA" id="ARBA00022598"/>
    </source>
</evidence>
<dbReference type="InterPro" id="IPR014746">
    <property type="entry name" value="Gln_synth/guanido_kin_cat_dom"/>
</dbReference>
<dbReference type="HAMAP" id="MF_01609">
    <property type="entry name" value="Glu_cys_ligase_2"/>
    <property type="match status" value="1"/>
</dbReference>
<dbReference type="NCBIfam" id="TIGR02050">
    <property type="entry name" value="gshA_cyan_rel"/>
    <property type="match status" value="1"/>
</dbReference>
<dbReference type="RefSeq" id="WP_212530847.1">
    <property type="nucleotide sequence ID" value="NZ_JAGSOG010000138.1"/>
</dbReference>
<dbReference type="PANTHER" id="PTHR36510">
    <property type="entry name" value="GLUTAMATE--CYSTEINE LIGASE 2-RELATED"/>
    <property type="match status" value="1"/>
</dbReference>
<comment type="caution">
    <text evidence="6">The sequence shown here is derived from an EMBL/GenBank/DDBJ whole genome shotgun (WGS) entry which is preliminary data.</text>
</comment>
<keyword evidence="1 5" id="KW-0436">Ligase</keyword>
<comment type="similarity">
    <text evidence="5">Belongs to the glutamate--cysteine ligase type 2 family. YbdK subfamily.</text>
</comment>
<keyword evidence="2 5" id="KW-0547">Nucleotide-binding</keyword>
<evidence type="ECO:0000313" key="7">
    <source>
        <dbReference type="Proteomes" id="UP000675781"/>
    </source>
</evidence>
<dbReference type="AlphaFoldDB" id="A0A941ITT2"/>
<evidence type="ECO:0000256" key="2">
    <source>
        <dbReference type="ARBA" id="ARBA00022741"/>
    </source>
</evidence>
<organism evidence="6 7">
    <name type="scientific">Actinospica durhamensis</name>
    <dbReference type="NCBI Taxonomy" id="1508375"/>
    <lineage>
        <taxon>Bacteria</taxon>
        <taxon>Bacillati</taxon>
        <taxon>Actinomycetota</taxon>
        <taxon>Actinomycetes</taxon>
        <taxon>Catenulisporales</taxon>
        <taxon>Actinospicaceae</taxon>
        <taxon>Actinospica</taxon>
    </lineage>
</organism>
<comment type="function">
    <text evidence="5">ATP-dependent carboxylate-amine ligase which exhibits weak glutamate--cysteine ligase activity.</text>
</comment>
<dbReference type="SUPFAM" id="SSF55931">
    <property type="entry name" value="Glutamine synthetase/guanido kinase"/>
    <property type="match status" value="1"/>
</dbReference>
<evidence type="ECO:0000256" key="3">
    <source>
        <dbReference type="ARBA" id="ARBA00022840"/>
    </source>
</evidence>
<gene>
    <name evidence="6" type="ORF">KDL01_24030</name>
</gene>
<keyword evidence="3 5" id="KW-0067">ATP-binding</keyword>
<accession>A0A941ITT2</accession>
<dbReference type="InterPro" id="IPR050141">
    <property type="entry name" value="GCL_type2/YbdK_subfam"/>
</dbReference>
<dbReference type="EMBL" id="JAGSOG010000138">
    <property type="protein sequence ID" value="MBR7836368.1"/>
    <property type="molecule type" value="Genomic_DNA"/>
</dbReference>
<dbReference type="InterPro" id="IPR011793">
    <property type="entry name" value="YbdK"/>
</dbReference>
<dbReference type="Pfam" id="PF04107">
    <property type="entry name" value="GCS2"/>
    <property type="match status" value="1"/>
</dbReference>
<evidence type="ECO:0000256" key="4">
    <source>
        <dbReference type="ARBA" id="ARBA00048819"/>
    </source>
</evidence>